<dbReference type="SUPFAM" id="SSF64005">
    <property type="entry name" value="Undecaprenyl diphosphate synthase"/>
    <property type="match status" value="1"/>
</dbReference>
<dbReference type="GO" id="GO:0005829">
    <property type="term" value="C:cytosol"/>
    <property type="evidence" value="ECO:0007669"/>
    <property type="project" value="TreeGrafter"/>
</dbReference>
<feature type="active site" evidence="2">
    <location>
        <position position="28"/>
    </location>
</feature>
<dbReference type="InterPro" id="IPR001441">
    <property type="entry name" value="UPP_synth-like"/>
</dbReference>
<dbReference type="GO" id="GO:0030145">
    <property type="term" value="F:manganese ion binding"/>
    <property type="evidence" value="ECO:0007669"/>
    <property type="project" value="TreeGrafter"/>
</dbReference>
<keyword evidence="1 2" id="KW-0808">Transferase</keyword>
<feature type="binding site" evidence="2">
    <location>
        <begin position="202"/>
        <end position="204"/>
    </location>
    <ligand>
        <name>substrate</name>
    </ligand>
</feature>
<dbReference type="PROSITE" id="PS01066">
    <property type="entry name" value="UPP_SYNTHASE"/>
    <property type="match status" value="1"/>
</dbReference>
<dbReference type="EMBL" id="JAHJDP010000032">
    <property type="protein sequence ID" value="MBU2690536.1"/>
    <property type="molecule type" value="Genomic_DNA"/>
</dbReference>
<name>A0A948W6D6_UNCEI</name>
<evidence type="ECO:0000256" key="1">
    <source>
        <dbReference type="ARBA" id="ARBA00022679"/>
    </source>
</evidence>
<dbReference type="InterPro" id="IPR018520">
    <property type="entry name" value="UPP_synth-like_CS"/>
</dbReference>
<feature type="binding site" evidence="2">
    <location>
        <position position="28"/>
    </location>
    <ligand>
        <name>Mg(2+)</name>
        <dbReference type="ChEBI" id="CHEBI:18420"/>
    </ligand>
</feature>
<comment type="similarity">
    <text evidence="2">Belongs to the UPP synthase family.</text>
</comment>
<dbReference type="NCBIfam" id="NF011405">
    <property type="entry name" value="PRK14830.1"/>
    <property type="match status" value="1"/>
</dbReference>
<feature type="binding site" evidence="2">
    <location>
        <begin position="73"/>
        <end position="75"/>
    </location>
    <ligand>
        <name>substrate</name>
    </ligand>
</feature>
<keyword evidence="2" id="KW-0460">Magnesium</keyword>
<dbReference type="Proteomes" id="UP000777784">
    <property type="component" value="Unassembled WGS sequence"/>
</dbReference>
<dbReference type="PANTHER" id="PTHR10291:SF0">
    <property type="entry name" value="DEHYDRODOLICHYL DIPHOSPHATE SYNTHASE 2"/>
    <property type="match status" value="1"/>
</dbReference>
<comment type="cofactor">
    <cofactor evidence="2">
        <name>Mg(2+)</name>
        <dbReference type="ChEBI" id="CHEBI:18420"/>
    </cofactor>
    <text evidence="2">Binds 2 magnesium ions per subunit.</text>
</comment>
<reference evidence="3" key="1">
    <citation type="submission" date="2021-05" db="EMBL/GenBank/DDBJ databases">
        <title>Energy efficiency and biological interactions define the core microbiome of deep oligotrophic groundwater.</title>
        <authorList>
            <person name="Mehrshad M."/>
            <person name="Lopez-Fernandez M."/>
            <person name="Bell E."/>
            <person name="Bernier-Latmani R."/>
            <person name="Bertilsson S."/>
            <person name="Dopson M."/>
        </authorList>
    </citation>
    <scope>NUCLEOTIDE SEQUENCE</scope>
    <source>
        <strain evidence="3">Modern_marine.mb.64</strain>
    </source>
</reference>
<dbReference type="EC" id="2.5.1.-" evidence="2"/>
<organism evidence="3 4">
    <name type="scientific">Eiseniibacteriota bacterium</name>
    <dbReference type="NCBI Taxonomy" id="2212470"/>
    <lineage>
        <taxon>Bacteria</taxon>
        <taxon>Candidatus Eiseniibacteriota</taxon>
    </lineage>
</organism>
<dbReference type="NCBIfam" id="TIGR00055">
    <property type="entry name" value="uppS"/>
    <property type="match status" value="1"/>
</dbReference>
<accession>A0A948W6D6</accession>
<keyword evidence="2" id="KW-0479">Metal-binding</keyword>
<dbReference type="GO" id="GO:0016094">
    <property type="term" value="P:polyprenol biosynthetic process"/>
    <property type="evidence" value="ECO:0007669"/>
    <property type="project" value="TreeGrafter"/>
</dbReference>
<dbReference type="GO" id="GO:0008834">
    <property type="term" value="F:ditrans,polycis-undecaprenyl-diphosphate synthase [(2E,6E)-farnesyl-diphosphate specific] activity"/>
    <property type="evidence" value="ECO:0007669"/>
    <property type="project" value="TreeGrafter"/>
</dbReference>
<dbReference type="Gene3D" id="3.40.1180.10">
    <property type="entry name" value="Decaprenyl diphosphate synthase-like"/>
    <property type="match status" value="1"/>
</dbReference>
<comment type="subunit">
    <text evidence="2">Homodimer.</text>
</comment>
<comment type="function">
    <text evidence="2">Catalyzes the condensation of isopentenyl diphosphate (IPP) with allylic pyrophosphates generating different type of terpenoids.</text>
</comment>
<feature type="binding site" evidence="2">
    <location>
        <position position="45"/>
    </location>
    <ligand>
        <name>substrate</name>
    </ligand>
</feature>
<feature type="binding site" evidence="2">
    <location>
        <position position="79"/>
    </location>
    <ligand>
        <name>substrate</name>
    </ligand>
</feature>
<comment type="caution">
    <text evidence="3">The sequence shown here is derived from an EMBL/GenBank/DDBJ whole genome shotgun (WGS) entry which is preliminary data.</text>
</comment>
<dbReference type="GO" id="GO:0000287">
    <property type="term" value="F:magnesium ion binding"/>
    <property type="evidence" value="ECO:0007669"/>
    <property type="project" value="UniProtKB-UniRule"/>
</dbReference>
<dbReference type="CDD" id="cd00475">
    <property type="entry name" value="Cis_IPPS"/>
    <property type="match status" value="1"/>
</dbReference>
<dbReference type="PANTHER" id="PTHR10291">
    <property type="entry name" value="DEHYDRODOLICHYL DIPHOSPHATE SYNTHASE FAMILY MEMBER"/>
    <property type="match status" value="1"/>
</dbReference>
<dbReference type="Pfam" id="PF01255">
    <property type="entry name" value="Prenyltransf"/>
    <property type="match status" value="1"/>
</dbReference>
<feature type="active site" description="Proton acceptor" evidence="2">
    <location>
        <position position="76"/>
    </location>
</feature>
<evidence type="ECO:0000313" key="3">
    <source>
        <dbReference type="EMBL" id="MBU2690536.1"/>
    </source>
</evidence>
<protein>
    <recommendedName>
        <fullName evidence="2">Isoprenyl transferase</fullName>
        <ecNumber evidence="2">2.5.1.-</ecNumber>
    </recommendedName>
</protein>
<gene>
    <name evidence="3" type="ORF">KJ970_06370</name>
</gene>
<sequence>MHEATLAEFRKVISQNSNVPQHVAIIMDGNGRWAQQRGLPRIAGHQAGRKSVRQVVEGCVDVGIPLLTLYTFSIENWQRPLDEVQALMEFLRQVLVEEREELKKNGVKLQAIGRLEDLPESVRNELETTRRFLEGGDRLCLNLALSYGGRAEIVDTVRRIVDEVIKGRVKTDDVDEELMEKHLYTKGMPHPDLLIRTSGELRLSNFLLWQLAYAEIWVTQTLWPDFRKEDLFRAVVDYQKRNRRFGRVG</sequence>
<dbReference type="InterPro" id="IPR036424">
    <property type="entry name" value="UPP_synth-like_sf"/>
</dbReference>
<feature type="binding site" evidence="2">
    <location>
        <position position="33"/>
    </location>
    <ligand>
        <name>substrate</name>
    </ligand>
</feature>
<dbReference type="HAMAP" id="MF_01139">
    <property type="entry name" value="ISPT"/>
    <property type="match status" value="1"/>
</dbReference>
<feature type="binding site" evidence="2">
    <location>
        <position position="77"/>
    </location>
    <ligand>
        <name>substrate</name>
    </ligand>
</feature>
<feature type="binding site" evidence="2">
    <location>
        <position position="215"/>
    </location>
    <ligand>
        <name>Mg(2+)</name>
        <dbReference type="ChEBI" id="CHEBI:18420"/>
    </ligand>
</feature>
<evidence type="ECO:0000256" key="2">
    <source>
        <dbReference type="HAMAP-Rule" id="MF_01139"/>
    </source>
</evidence>
<dbReference type="FunFam" id="3.40.1180.10:FF:000001">
    <property type="entry name" value="(2E,6E)-farnesyl-diphosphate-specific ditrans,polycis-undecaprenyl-diphosphate synthase"/>
    <property type="match status" value="1"/>
</dbReference>
<feature type="binding site" evidence="2">
    <location>
        <position position="196"/>
    </location>
    <ligand>
        <name>substrate</name>
    </ligand>
</feature>
<feature type="binding site" evidence="2">
    <location>
        <position position="41"/>
    </location>
    <ligand>
        <name>substrate</name>
    </ligand>
</feature>
<feature type="binding site" evidence="2">
    <location>
        <begin position="29"/>
        <end position="32"/>
    </location>
    <ligand>
        <name>substrate</name>
    </ligand>
</feature>
<dbReference type="AlphaFoldDB" id="A0A948W6D6"/>
<evidence type="ECO:0000313" key="4">
    <source>
        <dbReference type="Proteomes" id="UP000777784"/>
    </source>
</evidence>
<proteinExistence type="inferred from homology"/>